<dbReference type="EMBL" id="JAGTXO010000003">
    <property type="protein sequence ID" value="KAG8469062.1"/>
    <property type="molecule type" value="Genomic_DNA"/>
</dbReference>
<dbReference type="Proteomes" id="UP000751190">
    <property type="component" value="Unassembled WGS sequence"/>
</dbReference>
<dbReference type="OrthoDB" id="10254700at2759"/>
<proteinExistence type="predicted"/>
<evidence type="ECO:0000256" key="1">
    <source>
        <dbReference type="ARBA" id="ARBA00022741"/>
    </source>
</evidence>
<keyword evidence="4" id="KW-1185">Reference proteome</keyword>
<accession>A0A8J5XV08</accession>
<dbReference type="SMART" id="SM00174">
    <property type="entry name" value="RHO"/>
    <property type="match status" value="1"/>
</dbReference>
<dbReference type="FunFam" id="3.40.50.300:FF:001508">
    <property type="entry name" value="Small GTP-binding protein Rab28, putative"/>
    <property type="match status" value="1"/>
</dbReference>
<comment type="caution">
    <text evidence="3">The sequence shown here is derived from an EMBL/GenBank/DDBJ whole genome shotgun (WGS) entry which is preliminary data.</text>
</comment>
<reference evidence="3" key="1">
    <citation type="submission" date="2021-05" db="EMBL/GenBank/DDBJ databases">
        <title>The genome of the haptophyte Pavlova lutheri (Diacronema luteri, Pavlovales) - a model for lipid biosynthesis in eukaryotic algae.</title>
        <authorList>
            <person name="Hulatt C.J."/>
            <person name="Posewitz M.C."/>
        </authorList>
    </citation>
    <scope>NUCLEOTIDE SEQUENCE</scope>
    <source>
        <strain evidence="3">NIVA-4/92</strain>
    </source>
</reference>
<evidence type="ECO:0000313" key="3">
    <source>
        <dbReference type="EMBL" id="KAG8469062.1"/>
    </source>
</evidence>
<evidence type="ECO:0000256" key="2">
    <source>
        <dbReference type="SAM" id="MobiDB-lite"/>
    </source>
</evidence>
<protein>
    <submittedName>
        <fullName evidence="3">Uncharacterized protein</fullName>
    </submittedName>
</protein>
<dbReference type="OMA" id="YKNVNLH"/>
<dbReference type="SMART" id="SM00175">
    <property type="entry name" value="RAB"/>
    <property type="match status" value="1"/>
</dbReference>
<dbReference type="Gene3D" id="3.40.50.300">
    <property type="entry name" value="P-loop containing nucleotide triphosphate hydrolases"/>
    <property type="match status" value="1"/>
</dbReference>
<dbReference type="SUPFAM" id="SSF52540">
    <property type="entry name" value="P-loop containing nucleoside triphosphate hydrolases"/>
    <property type="match status" value="1"/>
</dbReference>
<dbReference type="InterPro" id="IPR005225">
    <property type="entry name" value="Small_GTP-bd"/>
</dbReference>
<dbReference type="SMART" id="SM00173">
    <property type="entry name" value="RAS"/>
    <property type="match status" value="1"/>
</dbReference>
<keyword evidence="1" id="KW-0547">Nucleotide-binding</keyword>
<dbReference type="InterPro" id="IPR001806">
    <property type="entry name" value="Small_GTPase"/>
</dbReference>
<gene>
    <name evidence="3" type="ORF">KFE25_007580</name>
</gene>
<organism evidence="3 4">
    <name type="scientific">Diacronema lutheri</name>
    <name type="common">Unicellular marine alga</name>
    <name type="synonym">Monochrysis lutheri</name>
    <dbReference type="NCBI Taxonomy" id="2081491"/>
    <lineage>
        <taxon>Eukaryota</taxon>
        <taxon>Haptista</taxon>
        <taxon>Haptophyta</taxon>
        <taxon>Pavlovophyceae</taxon>
        <taxon>Pavlovales</taxon>
        <taxon>Pavlovaceae</taxon>
        <taxon>Diacronema</taxon>
    </lineage>
</organism>
<dbReference type="PANTHER" id="PTHR47978">
    <property type="match status" value="1"/>
</dbReference>
<dbReference type="PRINTS" id="PR00449">
    <property type="entry name" value="RASTRNSFRMNG"/>
</dbReference>
<evidence type="ECO:0000313" key="4">
    <source>
        <dbReference type="Proteomes" id="UP000751190"/>
    </source>
</evidence>
<dbReference type="PROSITE" id="PS51421">
    <property type="entry name" value="RAS"/>
    <property type="match status" value="1"/>
</dbReference>
<dbReference type="SMART" id="SM00176">
    <property type="entry name" value="RAN"/>
    <property type="match status" value="1"/>
</dbReference>
<feature type="region of interest" description="Disordered" evidence="2">
    <location>
        <begin position="208"/>
        <end position="228"/>
    </location>
</feature>
<dbReference type="GO" id="GO:0005525">
    <property type="term" value="F:GTP binding"/>
    <property type="evidence" value="ECO:0007669"/>
    <property type="project" value="InterPro"/>
</dbReference>
<dbReference type="AlphaFoldDB" id="A0A8J5XV08"/>
<dbReference type="Pfam" id="PF00071">
    <property type="entry name" value="Ras"/>
    <property type="match status" value="1"/>
</dbReference>
<dbReference type="PROSITE" id="PS51419">
    <property type="entry name" value="RAB"/>
    <property type="match status" value="1"/>
</dbReference>
<sequence length="228" mass="25209">MAAPAPGLEDSGDDEPRSVPYKVILLGDGAVGKTSIAMRFSQDHFAQSYKQTIGVDFFHKHIELPNGQRVALQIWDIGGQSIGGKMIGNYIYGAHAVLLCYDITNYQSFQDVEDWLRLVRRTFANETMPLVALVGNKVDLAHMRTVRSTKHNQFCDENDATPFFLCAKNGENVNTCFFKLAAMLAGVAVTKHEVESTTKVVTAEIINHQRHDPAEQGAAKPAKKCEIQ</sequence>
<dbReference type="InterPro" id="IPR027417">
    <property type="entry name" value="P-loop_NTPase"/>
</dbReference>
<name>A0A8J5XV08_DIALT</name>
<dbReference type="GO" id="GO:0003924">
    <property type="term" value="F:GTPase activity"/>
    <property type="evidence" value="ECO:0007669"/>
    <property type="project" value="InterPro"/>
</dbReference>
<dbReference type="NCBIfam" id="TIGR00231">
    <property type="entry name" value="small_GTP"/>
    <property type="match status" value="1"/>
</dbReference>